<proteinExistence type="predicted"/>
<evidence type="ECO:0000256" key="1">
    <source>
        <dbReference type="SAM" id="Phobius"/>
    </source>
</evidence>
<feature type="transmembrane region" description="Helical" evidence="1">
    <location>
        <begin position="108"/>
        <end position="129"/>
    </location>
</feature>
<dbReference type="AlphaFoldDB" id="A0A9D1UMY0"/>
<feature type="transmembrane region" description="Helical" evidence="1">
    <location>
        <begin position="7"/>
        <end position="26"/>
    </location>
</feature>
<dbReference type="Proteomes" id="UP000824192">
    <property type="component" value="Unassembled WGS sequence"/>
</dbReference>
<comment type="caution">
    <text evidence="2">The sequence shown here is derived from an EMBL/GenBank/DDBJ whole genome shotgun (WGS) entry which is preliminary data.</text>
</comment>
<reference evidence="2" key="2">
    <citation type="submission" date="2021-04" db="EMBL/GenBank/DDBJ databases">
        <authorList>
            <person name="Gilroy R."/>
        </authorList>
    </citation>
    <scope>NUCLEOTIDE SEQUENCE</scope>
    <source>
        <strain evidence="2">ChiGjej6B6-1540</strain>
    </source>
</reference>
<name>A0A9D1UMY0_9FIRM</name>
<feature type="transmembrane region" description="Helical" evidence="1">
    <location>
        <begin position="32"/>
        <end position="50"/>
    </location>
</feature>
<keyword evidence="1" id="KW-1133">Transmembrane helix</keyword>
<keyword evidence="1" id="KW-0472">Membrane</keyword>
<protein>
    <submittedName>
        <fullName evidence="2">Uncharacterized protein</fullName>
    </submittedName>
</protein>
<feature type="transmembrane region" description="Helical" evidence="1">
    <location>
        <begin position="141"/>
        <end position="166"/>
    </location>
</feature>
<evidence type="ECO:0000313" key="3">
    <source>
        <dbReference type="Proteomes" id="UP000824192"/>
    </source>
</evidence>
<organism evidence="2 3">
    <name type="scientific">Candidatus Flavonifractor merdipullorum</name>
    <dbReference type="NCBI Taxonomy" id="2838590"/>
    <lineage>
        <taxon>Bacteria</taxon>
        <taxon>Bacillati</taxon>
        <taxon>Bacillota</taxon>
        <taxon>Clostridia</taxon>
        <taxon>Eubacteriales</taxon>
        <taxon>Oscillospiraceae</taxon>
        <taxon>Flavonifractor</taxon>
    </lineage>
</organism>
<keyword evidence="1" id="KW-0812">Transmembrane</keyword>
<dbReference type="EMBL" id="DXGA01000042">
    <property type="protein sequence ID" value="HIW93268.1"/>
    <property type="molecule type" value="Genomic_DNA"/>
</dbReference>
<reference evidence="2" key="1">
    <citation type="journal article" date="2021" name="PeerJ">
        <title>Extensive microbial diversity within the chicken gut microbiome revealed by metagenomics and culture.</title>
        <authorList>
            <person name="Gilroy R."/>
            <person name="Ravi A."/>
            <person name="Getino M."/>
            <person name="Pursley I."/>
            <person name="Horton D.L."/>
            <person name="Alikhan N.F."/>
            <person name="Baker D."/>
            <person name="Gharbi K."/>
            <person name="Hall N."/>
            <person name="Watson M."/>
            <person name="Adriaenssens E.M."/>
            <person name="Foster-Nyarko E."/>
            <person name="Jarju S."/>
            <person name="Secka A."/>
            <person name="Antonio M."/>
            <person name="Oren A."/>
            <person name="Chaudhuri R.R."/>
            <person name="La Ragione R."/>
            <person name="Hildebrand F."/>
            <person name="Pallen M.J."/>
        </authorList>
    </citation>
    <scope>NUCLEOTIDE SEQUENCE</scope>
    <source>
        <strain evidence="2">ChiGjej6B6-1540</strain>
    </source>
</reference>
<gene>
    <name evidence="2" type="ORF">H9868_01875</name>
</gene>
<dbReference type="PROSITE" id="PS51257">
    <property type="entry name" value="PROKAR_LIPOPROTEIN"/>
    <property type="match status" value="1"/>
</dbReference>
<sequence>MGRRGQTGAVAAGAVLTALSLVVLWFSCYVPSGQLALVAAAGLLPAAAVISAGGIKAGFLSYGASGLLGLLLLPDKGNALLYLVFFGLYPMIKSLAERRPVRWQRWGIKLLFFWLVLSVLWFLLRNVLIPFLPPVLDSTPLIYGVGTVVFVVYDYGFTKLIGFYMARVQRNLKW</sequence>
<evidence type="ECO:0000313" key="2">
    <source>
        <dbReference type="EMBL" id="HIW93268.1"/>
    </source>
</evidence>
<accession>A0A9D1UMY0</accession>